<gene>
    <name evidence="3" type="ORF">TCHU04912_LOCUS228</name>
</gene>
<name>A0A7S1SGE0_9CHLO</name>
<organism evidence="3">
    <name type="scientific">Tetraselmis chuii</name>
    <dbReference type="NCBI Taxonomy" id="63592"/>
    <lineage>
        <taxon>Eukaryota</taxon>
        <taxon>Viridiplantae</taxon>
        <taxon>Chlorophyta</taxon>
        <taxon>core chlorophytes</taxon>
        <taxon>Chlorodendrophyceae</taxon>
        <taxon>Chlorodendrales</taxon>
        <taxon>Chlorodendraceae</taxon>
        <taxon>Tetraselmis</taxon>
    </lineage>
</organism>
<dbReference type="SMART" id="SM00507">
    <property type="entry name" value="HNHc"/>
    <property type="match status" value="1"/>
</dbReference>
<evidence type="ECO:0000313" key="3">
    <source>
        <dbReference type="EMBL" id="CAD9197995.1"/>
    </source>
</evidence>
<dbReference type="PANTHER" id="PTHR33877:SF2">
    <property type="entry name" value="OS07G0170200 PROTEIN"/>
    <property type="match status" value="1"/>
</dbReference>
<proteinExistence type="predicted"/>
<feature type="region of interest" description="Disordered" evidence="1">
    <location>
        <begin position="56"/>
        <end position="76"/>
    </location>
</feature>
<sequence length="292" mass="32427">MEMVPVTRGLGRPGAVLGTTLLRSLASRGHHGVVLTFRTPTKALCSSRHSVSVVCKTGKKKPKTTKSAGSVKRGGNFPPESLDAGVTLANNITSFGASSLESVGARPQLRALQRCRTLVLDCSYRPIDVVNWQRAVCLDIFDKADVLEYYEEKVRASRESYPVPAVVRVRFFLKPSQKGLPCVRRYILIRDDYTCQYCGCRRNLSMDHIHPVSRGGDWSWENLVTCCTACNGKKGSKTLAELGWKLRKQPRAPSPFEMEVVQNMTASDIKSPPPEWTVYLQAGQLEKMLPAR</sequence>
<dbReference type="CDD" id="cd00085">
    <property type="entry name" value="HNHc"/>
    <property type="match status" value="1"/>
</dbReference>
<dbReference type="AlphaFoldDB" id="A0A7S1SGE0"/>
<reference evidence="3" key="1">
    <citation type="submission" date="2021-01" db="EMBL/GenBank/DDBJ databases">
        <authorList>
            <person name="Corre E."/>
            <person name="Pelletier E."/>
            <person name="Niang G."/>
            <person name="Scheremetjew M."/>
            <person name="Finn R."/>
            <person name="Kale V."/>
            <person name="Holt S."/>
            <person name="Cochrane G."/>
            <person name="Meng A."/>
            <person name="Brown T."/>
            <person name="Cohen L."/>
        </authorList>
    </citation>
    <scope>NUCLEOTIDE SEQUENCE</scope>
    <source>
        <strain evidence="3">PLY429</strain>
    </source>
</reference>
<feature type="domain" description="HNH nuclease" evidence="2">
    <location>
        <begin position="182"/>
        <end position="232"/>
    </location>
</feature>
<dbReference type="EMBL" id="HBGG01000398">
    <property type="protein sequence ID" value="CAD9197995.1"/>
    <property type="molecule type" value="Transcribed_RNA"/>
</dbReference>
<protein>
    <recommendedName>
        <fullName evidence="2">HNH nuclease domain-containing protein</fullName>
    </recommendedName>
</protein>
<evidence type="ECO:0000259" key="2">
    <source>
        <dbReference type="SMART" id="SM00507"/>
    </source>
</evidence>
<accession>A0A7S1SGE0</accession>
<dbReference type="InterPro" id="IPR052892">
    <property type="entry name" value="NA-targeting_endonuclease"/>
</dbReference>
<dbReference type="PANTHER" id="PTHR33877">
    <property type="entry name" value="SLL1193 PROTEIN"/>
    <property type="match status" value="1"/>
</dbReference>
<dbReference type="Gene3D" id="1.10.30.50">
    <property type="match status" value="1"/>
</dbReference>
<dbReference type="Pfam" id="PF14279">
    <property type="entry name" value="HNH_5"/>
    <property type="match status" value="1"/>
</dbReference>
<evidence type="ECO:0000256" key="1">
    <source>
        <dbReference type="SAM" id="MobiDB-lite"/>
    </source>
</evidence>
<dbReference type="InterPro" id="IPR003615">
    <property type="entry name" value="HNH_nuc"/>
</dbReference>
<dbReference type="InterPro" id="IPR029471">
    <property type="entry name" value="HNH_5"/>
</dbReference>